<dbReference type="SUPFAM" id="SSF55961">
    <property type="entry name" value="Bet v1-like"/>
    <property type="match status" value="1"/>
</dbReference>
<comment type="caution">
    <text evidence="1">The sequence shown here is derived from an EMBL/GenBank/DDBJ whole genome shotgun (WGS) entry which is preliminary data.</text>
</comment>
<reference evidence="2" key="1">
    <citation type="journal article" date="2019" name="Int. J. Syst. Evol. Microbiol.">
        <title>The Global Catalogue of Microorganisms (GCM) 10K type strain sequencing project: providing services to taxonomists for standard genome sequencing and annotation.</title>
        <authorList>
            <consortium name="The Broad Institute Genomics Platform"/>
            <consortium name="The Broad Institute Genome Sequencing Center for Infectious Disease"/>
            <person name="Wu L."/>
            <person name="Ma J."/>
        </authorList>
    </citation>
    <scope>NUCLEOTIDE SEQUENCE [LARGE SCALE GENOMIC DNA]</scope>
    <source>
        <strain evidence="2">JCM 30346</strain>
    </source>
</reference>
<name>A0ABW1NXW4_9ACTN</name>
<keyword evidence="2" id="KW-1185">Reference proteome</keyword>
<gene>
    <name evidence="1" type="ORF">ACFP1K_38920</name>
</gene>
<dbReference type="Pfam" id="PF10604">
    <property type="entry name" value="Polyketide_cyc2"/>
    <property type="match status" value="1"/>
</dbReference>
<protein>
    <submittedName>
        <fullName evidence="1">SRPBCC domain-containing protein</fullName>
    </submittedName>
</protein>
<dbReference type="Proteomes" id="UP001596137">
    <property type="component" value="Unassembled WGS sequence"/>
</dbReference>
<evidence type="ECO:0000313" key="2">
    <source>
        <dbReference type="Proteomes" id="UP001596137"/>
    </source>
</evidence>
<organism evidence="1 2">
    <name type="scientific">Sphaerisporangium aureirubrum</name>
    <dbReference type="NCBI Taxonomy" id="1544736"/>
    <lineage>
        <taxon>Bacteria</taxon>
        <taxon>Bacillati</taxon>
        <taxon>Actinomycetota</taxon>
        <taxon>Actinomycetes</taxon>
        <taxon>Streptosporangiales</taxon>
        <taxon>Streptosporangiaceae</taxon>
        <taxon>Sphaerisporangium</taxon>
    </lineage>
</organism>
<dbReference type="InterPro" id="IPR019587">
    <property type="entry name" value="Polyketide_cyclase/dehydratase"/>
</dbReference>
<dbReference type="EMBL" id="JBHSRF010000120">
    <property type="protein sequence ID" value="MFC6087192.1"/>
    <property type="molecule type" value="Genomic_DNA"/>
</dbReference>
<sequence>MGHEFHLAKQIEVEATPDEVWEAIATGPGIDAWFMGRTELEGRDGGTVGLTLGGRTMTSRVTAWEPGRRFAHQGRQGDFFTAIEYLVEARDGGSSTLRLVQSGVLGDDWETEYEAMRAGWDMYLHTLAQYLTHFRGRPATVVSAFRPGVPAREHVWPAILAELGVEGPVTEGTPVRVAVGDTPVDGIVDYAALPEILGLRTAGGLFRFIHSGPARGSVMVIGHHLFDAADPDKSELAWRTWLDRVVA</sequence>
<evidence type="ECO:0000313" key="1">
    <source>
        <dbReference type="EMBL" id="MFC6087192.1"/>
    </source>
</evidence>
<accession>A0ABW1NXW4</accession>
<dbReference type="Gene3D" id="3.30.530.20">
    <property type="match status" value="1"/>
</dbReference>
<dbReference type="RefSeq" id="WP_380763209.1">
    <property type="nucleotide sequence ID" value="NZ_JBHSRF010000120.1"/>
</dbReference>
<dbReference type="CDD" id="cd07814">
    <property type="entry name" value="SRPBCC_CalC_Aha1-like"/>
    <property type="match status" value="1"/>
</dbReference>
<proteinExistence type="predicted"/>
<dbReference type="InterPro" id="IPR023393">
    <property type="entry name" value="START-like_dom_sf"/>
</dbReference>